<keyword evidence="1" id="KW-0812">Transmembrane</keyword>
<dbReference type="Proteomes" id="UP000216752">
    <property type="component" value="Chromosome"/>
</dbReference>
<feature type="transmembrane region" description="Helical" evidence="1">
    <location>
        <begin position="39"/>
        <end position="59"/>
    </location>
</feature>
<evidence type="ECO:0000313" key="2">
    <source>
        <dbReference type="EMBL" id="XFO67127.1"/>
    </source>
</evidence>
<evidence type="ECO:0000313" key="3">
    <source>
        <dbReference type="Proteomes" id="UP000216752"/>
    </source>
</evidence>
<evidence type="ECO:0008006" key="4">
    <source>
        <dbReference type="Google" id="ProtNLM"/>
    </source>
</evidence>
<keyword evidence="1" id="KW-1133">Transmembrane helix</keyword>
<gene>
    <name evidence="2" type="ORF">SPSIL_033160</name>
</gene>
<dbReference type="EMBL" id="CP155573">
    <property type="protein sequence ID" value="XFO67127.1"/>
    <property type="molecule type" value="Genomic_DNA"/>
</dbReference>
<keyword evidence="1" id="KW-0472">Membrane</keyword>
<proteinExistence type="predicted"/>
<feature type="transmembrane region" description="Helical" evidence="1">
    <location>
        <begin position="12"/>
        <end position="32"/>
    </location>
</feature>
<feature type="transmembrane region" description="Helical" evidence="1">
    <location>
        <begin position="71"/>
        <end position="93"/>
    </location>
</feature>
<reference evidence="2" key="1">
    <citation type="submission" date="2024-05" db="EMBL/GenBank/DDBJ databases">
        <title>Isolation and characterization of Sporomusa carbonis sp. nov., a carboxydotrophic hydrogenogen in the genus of Sporomusa isolated from a charcoal burning pile.</title>
        <authorList>
            <person name="Boeer T."/>
            <person name="Rosenbaum F."/>
            <person name="Eysell L."/>
            <person name="Mueller V."/>
            <person name="Daniel R."/>
            <person name="Poehlein A."/>
        </authorList>
    </citation>
    <scope>NUCLEOTIDE SEQUENCE [LARGE SCALE GENOMIC DNA]</scope>
    <source>
        <strain evidence="2">DSM 10669</strain>
    </source>
</reference>
<feature type="transmembrane region" description="Helical" evidence="1">
    <location>
        <begin position="162"/>
        <end position="185"/>
    </location>
</feature>
<sequence>MTDNSKGWADPGAAGSMALSIAVFGFFAVLTGRVEGSGIILLSMWLLAGFVVHIIVAIVKLLSGNTVDGNAFIFFASFLMLAAALDFMIKWMAMQNGWTIDTRMSGYLWIPLWLTTWLWTPAIWRTSPLVFNIAIFFMDIAFPFVCLTNLQVLAPAYASIAGYCLLLTGILTLWLGTAGMVNAAFGRNILPVGEPILKDKTI</sequence>
<organism evidence="2 3">
    <name type="scientific">Sporomusa silvacetica DSM 10669</name>
    <dbReference type="NCBI Taxonomy" id="1123289"/>
    <lineage>
        <taxon>Bacteria</taxon>
        <taxon>Bacillati</taxon>
        <taxon>Bacillota</taxon>
        <taxon>Negativicutes</taxon>
        <taxon>Selenomonadales</taxon>
        <taxon>Sporomusaceae</taxon>
        <taxon>Sporomusa</taxon>
    </lineage>
</organism>
<feature type="transmembrane region" description="Helical" evidence="1">
    <location>
        <begin position="105"/>
        <end position="124"/>
    </location>
</feature>
<name>A0ABZ3IN42_9FIRM</name>
<accession>A0ABZ3IN42</accession>
<keyword evidence="3" id="KW-1185">Reference proteome</keyword>
<evidence type="ECO:0000256" key="1">
    <source>
        <dbReference type="SAM" id="Phobius"/>
    </source>
</evidence>
<dbReference type="RefSeq" id="WP_094602754.1">
    <property type="nucleotide sequence ID" value="NZ_CP155573.1"/>
</dbReference>
<protein>
    <recommendedName>
        <fullName evidence="4">GPR1/FUN34/yaaH family protein</fullName>
    </recommendedName>
</protein>
<feature type="transmembrane region" description="Helical" evidence="1">
    <location>
        <begin position="130"/>
        <end position="150"/>
    </location>
</feature>